<evidence type="ECO:0000313" key="1">
    <source>
        <dbReference type="EMBL" id="KAB8349746.1"/>
    </source>
</evidence>
<evidence type="ECO:0000313" key="2">
    <source>
        <dbReference type="Proteomes" id="UP000327013"/>
    </source>
</evidence>
<keyword evidence="2" id="KW-1185">Reference proteome</keyword>
<accession>A0A5N6KWI9</accession>
<dbReference type="AlphaFoldDB" id="A0A5N6KWI9"/>
<name>A0A5N6KWI9_9ROSI</name>
<comment type="caution">
    <text evidence="1">The sequence shown here is derived from an EMBL/GenBank/DDBJ whole genome shotgun (WGS) entry which is preliminary data.</text>
</comment>
<proteinExistence type="predicted"/>
<dbReference type="Proteomes" id="UP000327013">
    <property type="component" value="Unassembled WGS sequence"/>
</dbReference>
<organism evidence="1 2">
    <name type="scientific">Carpinus fangiana</name>
    <dbReference type="NCBI Taxonomy" id="176857"/>
    <lineage>
        <taxon>Eukaryota</taxon>
        <taxon>Viridiplantae</taxon>
        <taxon>Streptophyta</taxon>
        <taxon>Embryophyta</taxon>
        <taxon>Tracheophyta</taxon>
        <taxon>Spermatophyta</taxon>
        <taxon>Magnoliopsida</taxon>
        <taxon>eudicotyledons</taxon>
        <taxon>Gunneridae</taxon>
        <taxon>Pentapetalae</taxon>
        <taxon>rosids</taxon>
        <taxon>fabids</taxon>
        <taxon>Fagales</taxon>
        <taxon>Betulaceae</taxon>
        <taxon>Carpinus</taxon>
    </lineage>
</organism>
<reference evidence="1 2" key="1">
    <citation type="submission" date="2019-06" db="EMBL/GenBank/DDBJ databases">
        <title>A chromosomal-level reference genome of Carpinus fangiana (Coryloideae, Betulaceae).</title>
        <authorList>
            <person name="Yang X."/>
            <person name="Wang Z."/>
            <person name="Zhang L."/>
            <person name="Hao G."/>
            <person name="Liu J."/>
            <person name="Yang Y."/>
        </authorList>
    </citation>
    <scope>NUCLEOTIDE SEQUENCE [LARGE SCALE GENOMIC DNA]</scope>
    <source>
        <strain evidence="1">Cfa_2016G</strain>
        <tissue evidence="1">Leaf</tissue>
    </source>
</reference>
<sequence>MGLGGAQGLEGLDQPMEVPERYGLGPPCSGLSGPVCGGPVCRRRMDCGTTPFNKENFLYYYRRSVADVQDHDIALVTDPRTHVRFD</sequence>
<dbReference type="EMBL" id="VIBQ01000014">
    <property type="protein sequence ID" value="KAB8349746.1"/>
    <property type="molecule type" value="Genomic_DNA"/>
</dbReference>
<gene>
    <name evidence="1" type="ORF">FH972_023761</name>
</gene>
<protein>
    <submittedName>
        <fullName evidence="1">Uncharacterized protein</fullName>
    </submittedName>
</protein>